<evidence type="ECO:0000313" key="2">
    <source>
        <dbReference type="Proteomes" id="UP000214720"/>
    </source>
</evidence>
<dbReference type="EMBL" id="MTHB01000047">
    <property type="protein sequence ID" value="OXC79011.1"/>
    <property type="molecule type" value="Genomic_DNA"/>
</dbReference>
<dbReference type="Proteomes" id="UP000214720">
    <property type="component" value="Unassembled WGS sequence"/>
</dbReference>
<evidence type="ECO:0000313" key="1">
    <source>
        <dbReference type="EMBL" id="OXC79011.1"/>
    </source>
</evidence>
<accession>A0A226X6F9</accession>
<name>A0A226X6F9_CABSO</name>
<organism evidence="1 2">
    <name type="scientific">Caballeronia sordidicola</name>
    <name type="common">Burkholderia sordidicola</name>
    <dbReference type="NCBI Taxonomy" id="196367"/>
    <lineage>
        <taxon>Bacteria</taxon>
        <taxon>Pseudomonadati</taxon>
        <taxon>Pseudomonadota</taxon>
        <taxon>Betaproteobacteria</taxon>
        <taxon>Burkholderiales</taxon>
        <taxon>Burkholderiaceae</taxon>
        <taxon>Caballeronia</taxon>
    </lineage>
</organism>
<comment type="caution">
    <text evidence="1">The sequence shown here is derived from an EMBL/GenBank/DDBJ whole genome shotgun (WGS) entry which is preliminary data.</text>
</comment>
<proteinExistence type="predicted"/>
<gene>
    <name evidence="1" type="ORF">BSU04_08905</name>
</gene>
<protein>
    <submittedName>
        <fullName evidence="1">Uncharacterized protein</fullName>
    </submittedName>
</protein>
<dbReference type="AlphaFoldDB" id="A0A226X6F9"/>
<sequence length="48" mass="5077">MGLFIDEIAPIFRGRSGFEAQYGFDRPAALGGVLAQAWHVRAAIAASA</sequence>
<reference evidence="2" key="1">
    <citation type="submission" date="2017-01" db="EMBL/GenBank/DDBJ databases">
        <title>Genome Analysis of Deinococcus marmoris KOPRI26562.</title>
        <authorList>
            <person name="Kim J.H."/>
            <person name="Oh H.-M."/>
        </authorList>
    </citation>
    <scope>NUCLEOTIDE SEQUENCE [LARGE SCALE GENOMIC DNA]</scope>
    <source>
        <strain evidence="2">PAMC 26633</strain>
    </source>
</reference>